<evidence type="ECO:0000313" key="1">
    <source>
        <dbReference type="EMBL" id="RZC67799.1"/>
    </source>
</evidence>
<dbReference type="Gene3D" id="3.30.530.20">
    <property type="match status" value="1"/>
</dbReference>
<dbReference type="SUPFAM" id="SSF55961">
    <property type="entry name" value="Bet v1-like"/>
    <property type="match status" value="1"/>
</dbReference>
<dbReference type="AlphaFoldDB" id="A0A4Y7K787"/>
<dbReference type="SMR" id="A0A4Y7K787"/>
<dbReference type="Gramene" id="RZC67799">
    <property type="protein sequence ID" value="RZC67799"/>
    <property type="gene ID" value="C5167_011489"/>
</dbReference>
<evidence type="ECO:0008006" key="3">
    <source>
        <dbReference type="Google" id="ProtNLM"/>
    </source>
</evidence>
<reference evidence="1 2" key="1">
    <citation type="journal article" date="2018" name="Science">
        <title>The opium poppy genome and morphinan production.</title>
        <authorList>
            <person name="Guo L."/>
            <person name="Winzer T."/>
            <person name="Yang X."/>
            <person name="Li Y."/>
            <person name="Ning Z."/>
            <person name="He Z."/>
            <person name="Teodor R."/>
            <person name="Lu Y."/>
            <person name="Bowser T.A."/>
            <person name="Graham I.A."/>
            <person name="Ye K."/>
        </authorList>
    </citation>
    <scope>NUCLEOTIDE SEQUENCE [LARGE SCALE GENOMIC DNA]</scope>
    <source>
        <strain evidence="2">cv. HN1</strain>
        <tissue evidence="1">Leaves</tissue>
    </source>
</reference>
<accession>A0A4Y7K787</accession>
<evidence type="ECO:0000313" key="2">
    <source>
        <dbReference type="Proteomes" id="UP000316621"/>
    </source>
</evidence>
<name>A0A4Y7K787_PAPSO</name>
<gene>
    <name evidence="1" type="ORF">C5167_011489</name>
</gene>
<organism evidence="1 2">
    <name type="scientific">Papaver somniferum</name>
    <name type="common">Opium poppy</name>
    <dbReference type="NCBI Taxonomy" id="3469"/>
    <lineage>
        <taxon>Eukaryota</taxon>
        <taxon>Viridiplantae</taxon>
        <taxon>Streptophyta</taxon>
        <taxon>Embryophyta</taxon>
        <taxon>Tracheophyta</taxon>
        <taxon>Spermatophyta</taxon>
        <taxon>Magnoliopsida</taxon>
        <taxon>Ranunculales</taxon>
        <taxon>Papaveraceae</taxon>
        <taxon>Papaveroideae</taxon>
        <taxon>Papaver</taxon>
    </lineage>
</organism>
<dbReference type="EMBL" id="CM010720">
    <property type="protein sequence ID" value="RZC67799.1"/>
    <property type="molecule type" value="Genomic_DNA"/>
</dbReference>
<proteinExistence type="predicted"/>
<keyword evidence="2" id="KW-1185">Reference proteome</keyword>
<sequence>MRYELINEFEVSASVDDVWEVYSSPILPKLIVDLLPGMFERIDFVEENGGLGIVLRLVYPPGTVPRTYKEKFTTIDKNKRLKEVKQIERGYLDMGVSFYMDSFEIIKKVGLIHAQSNRLSNMKSTTMNLRRKFPLLSLLIHLLIWLEASPNMFFRNRIVILAINITLRKKCMKSKILSYHV</sequence>
<dbReference type="InterPro" id="IPR023393">
    <property type="entry name" value="START-like_dom_sf"/>
</dbReference>
<dbReference type="Proteomes" id="UP000316621">
    <property type="component" value="Chromosome 6"/>
</dbReference>
<protein>
    <recommendedName>
        <fullName evidence="3">Bet v I/Major latex protein domain-containing protein</fullName>
    </recommendedName>
</protein>